<proteinExistence type="predicted"/>
<organism evidence="1 2">
    <name type="scientific">Septoria linicola</name>
    <dbReference type="NCBI Taxonomy" id="215465"/>
    <lineage>
        <taxon>Eukaryota</taxon>
        <taxon>Fungi</taxon>
        <taxon>Dikarya</taxon>
        <taxon>Ascomycota</taxon>
        <taxon>Pezizomycotina</taxon>
        <taxon>Dothideomycetes</taxon>
        <taxon>Dothideomycetidae</taxon>
        <taxon>Mycosphaerellales</taxon>
        <taxon>Mycosphaerellaceae</taxon>
        <taxon>Septoria</taxon>
    </lineage>
</organism>
<dbReference type="Proteomes" id="UP001056384">
    <property type="component" value="Chromosome 7"/>
</dbReference>
<accession>A0A9Q9AT64</accession>
<sequence length="263" mass="29183">MELFFMHTWQRVGIEGIGQQVGLYDTLNILGEPFSPHGLSIDFERSLIVTSDFVVPVTVLKPSAGIQRANTRRLWHLGNRKIINTLTIPDGGGIQDVKFIPGHPESAAIATAVHLGQGRKRKARPYRLIYDLGAKARDTTVIYSDITKDGKYAYFTLTTANHIAALDISDSNNVKRLDNPDEDQPTLDQKHLVVTDYFVETGDLGILITSGDHKALYVDIADNGALDFDRSIDFPREFYNRGGAQPHSSVVFNLTDPANPICY</sequence>
<protein>
    <recommendedName>
        <fullName evidence="3">Methanethiol oxidase</fullName>
    </recommendedName>
</protein>
<keyword evidence="2" id="KW-1185">Reference proteome</keyword>
<evidence type="ECO:0000313" key="2">
    <source>
        <dbReference type="Proteomes" id="UP001056384"/>
    </source>
</evidence>
<name>A0A9Q9AT64_9PEZI</name>
<dbReference type="SUPFAM" id="SSF101908">
    <property type="entry name" value="Putative isomerase YbhE"/>
    <property type="match status" value="1"/>
</dbReference>
<reference evidence="1" key="1">
    <citation type="submission" date="2022-06" db="EMBL/GenBank/DDBJ databases">
        <title>Complete genome sequences of two strains of the flax pathogen Septoria linicola.</title>
        <authorList>
            <person name="Lapalu N."/>
            <person name="Simon A."/>
            <person name="Demenou B."/>
            <person name="Paumier D."/>
            <person name="Guillot M.-P."/>
            <person name="Gout L."/>
            <person name="Valade R."/>
        </authorList>
    </citation>
    <scope>NUCLEOTIDE SEQUENCE</scope>
    <source>
        <strain evidence="1">SE15195</strain>
    </source>
</reference>
<gene>
    <name evidence="1" type="ORF">Slin15195_G082830</name>
</gene>
<dbReference type="AlphaFoldDB" id="A0A9Q9AT64"/>
<evidence type="ECO:0000313" key="1">
    <source>
        <dbReference type="EMBL" id="USW54964.1"/>
    </source>
</evidence>
<dbReference type="EMBL" id="CP099424">
    <property type="protein sequence ID" value="USW54964.1"/>
    <property type="molecule type" value="Genomic_DNA"/>
</dbReference>
<evidence type="ECO:0008006" key="3">
    <source>
        <dbReference type="Google" id="ProtNLM"/>
    </source>
</evidence>